<dbReference type="RefSeq" id="WP_399645161.1">
    <property type="nucleotide sequence ID" value="NZ_JBITYG010000002.1"/>
</dbReference>
<dbReference type="Pfam" id="PF19142">
    <property type="entry name" value="DUF5825"/>
    <property type="match status" value="1"/>
</dbReference>
<protein>
    <submittedName>
        <fullName evidence="1">DUF5825 family protein</fullName>
    </submittedName>
</protein>
<organism evidence="1 2">
    <name type="scientific">Streptomyces fildesensis</name>
    <dbReference type="NCBI Taxonomy" id="375757"/>
    <lineage>
        <taxon>Bacteria</taxon>
        <taxon>Bacillati</taxon>
        <taxon>Actinomycetota</taxon>
        <taxon>Actinomycetes</taxon>
        <taxon>Kitasatosporales</taxon>
        <taxon>Streptomycetaceae</taxon>
        <taxon>Streptomyces</taxon>
    </lineage>
</organism>
<proteinExistence type="predicted"/>
<comment type="caution">
    <text evidence="1">The sequence shown here is derived from an EMBL/GenBank/DDBJ whole genome shotgun (WGS) entry which is preliminary data.</text>
</comment>
<gene>
    <name evidence="1" type="ORF">ACIGXA_06730</name>
</gene>
<reference evidence="1 2" key="1">
    <citation type="submission" date="2024-10" db="EMBL/GenBank/DDBJ databases">
        <title>The Natural Products Discovery Center: Release of the First 8490 Sequenced Strains for Exploring Actinobacteria Biosynthetic Diversity.</title>
        <authorList>
            <person name="Kalkreuter E."/>
            <person name="Kautsar S.A."/>
            <person name="Yang D."/>
            <person name="Bader C.D."/>
            <person name="Teijaro C.N."/>
            <person name="Fluegel L."/>
            <person name="Davis C.M."/>
            <person name="Simpson J.R."/>
            <person name="Lauterbach L."/>
            <person name="Steele A.D."/>
            <person name="Gui C."/>
            <person name="Meng S."/>
            <person name="Li G."/>
            <person name="Viehrig K."/>
            <person name="Ye F."/>
            <person name="Su P."/>
            <person name="Kiefer A.F."/>
            <person name="Nichols A."/>
            <person name="Cepeda A.J."/>
            <person name="Yan W."/>
            <person name="Fan B."/>
            <person name="Jiang Y."/>
            <person name="Adhikari A."/>
            <person name="Zheng C.-J."/>
            <person name="Schuster L."/>
            <person name="Cowan T.M."/>
            <person name="Smanski M.J."/>
            <person name="Chevrette M.G."/>
            <person name="De Carvalho L.P.S."/>
            <person name="Shen B."/>
        </authorList>
    </citation>
    <scope>NUCLEOTIDE SEQUENCE [LARGE SCALE GENOMIC DNA]</scope>
    <source>
        <strain evidence="1 2">NPDC053399</strain>
    </source>
</reference>
<dbReference type="Proteomes" id="UP001614394">
    <property type="component" value="Unassembled WGS sequence"/>
</dbReference>
<evidence type="ECO:0000313" key="2">
    <source>
        <dbReference type="Proteomes" id="UP001614394"/>
    </source>
</evidence>
<name>A0ABW8C453_9ACTN</name>
<dbReference type="EMBL" id="JBITYG010000002">
    <property type="protein sequence ID" value="MFI9100201.1"/>
    <property type="molecule type" value="Genomic_DNA"/>
</dbReference>
<accession>A0ABW8C453</accession>
<dbReference type="InterPro" id="IPR043863">
    <property type="entry name" value="DUF5825"/>
</dbReference>
<keyword evidence="2" id="KW-1185">Reference proteome</keyword>
<sequence>MSITTDTTRPPATLTITAWRDHDPAACELPGMLLGQLEVQGGGSAAVRQLWDQGARRVELPGVVDLTDPTVAVDTVRTLCLIRDLTARAVYVDWRLRTGPDPEAWLPLNHLHPPLEVEGPPDPEEVVRQWRDGHYLCKCIWRNGPGFVQIRDRRWGELHRFTAEEPHYHRAITLLEHGAPAAELPADVLADFREERLIGEVGELAWWLPYRIQRWIHTAMVV</sequence>
<evidence type="ECO:0000313" key="1">
    <source>
        <dbReference type="EMBL" id="MFI9100201.1"/>
    </source>
</evidence>